<evidence type="ECO:0000256" key="21">
    <source>
        <dbReference type="ARBA" id="ARBA00032915"/>
    </source>
</evidence>
<comment type="caution">
    <text evidence="27">The sequence shown here is derived from an EMBL/GenBank/DDBJ whole genome shotgun (WGS) entry which is preliminary data.</text>
</comment>
<keyword evidence="10" id="KW-0479">Metal-binding</keyword>
<evidence type="ECO:0000313" key="28">
    <source>
        <dbReference type="Proteomes" id="UP000663889"/>
    </source>
</evidence>
<proteinExistence type="inferred from homology"/>
<evidence type="ECO:0000256" key="22">
    <source>
        <dbReference type="ARBA" id="ARBA00093257"/>
    </source>
</evidence>
<evidence type="ECO:0000256" key="15">
    <source>
        <dbReference type="ARBA" id="ARBA00023157"/>
    </source>
</evidence>
<accession>A0A813ZGR9</accession>
<evidence type="ECO:0000256" key="10">
    <source>
        <dbReference type="ARBA" id="ARBA00022723"/>
    </source>
</evidence>
<evidence type="ECO:0000256" key="18">
    <source>
        <dbReference type="ARBA" id="ARBA00029663"/>
    </source>
</evidence>
<evidence type="ECO:0000256" key="9">
    <source>
        <dbReference type="ARBA" id="ARBA00022692"/>
    </source>
</evidence>
<dbReference type="UniPathway" id="UPA00378"/>
<evidence type="ECO:0000256" key="11">
    <source>
        <dbReference type="ARBA" id="ARBA00022968"/>
    </source>
</evidence>
<feature type="binding site" evidence="23">
    <location>
        <begin position="224"/>
        <end position="228"/>
    </location>
    <ligand>
        <name>substrate</name>
    </ligand>
</feature>
<feature type="binding site" evidence="23">
    <location>
        <position position="149"/>
    </location>
    <ligand>
        <name>substrate</name>
    </ligand>
</feature>
<dbReference type="InterPro" id="IPR029044">
    <property type="entry name" value="Nucleotide-diphossugar_trans"/>
</dbReference>
<dbReference type="EC" id="2.4.1.143" evidence="5"/>
<evidence type="ECO:0000256" key="25">
    <source>
        <dbReference type="PIRSR" id="PIRSR607754-4"/>
    </source>
</evidence>
<evidence type="ECO:0000256" key="1">
    <source>
        <dbReference type="ARBA" id="ARBA00001936"/>
    </source>
</evidence>
<evidence type="ECO:0000256" key="2">
    <source>
        <dbReference type="ARBA" id="ARBA00004323"/>
    </source>
</evidence>
<keyword evidence="15 24" id="KW-1015">Disulfide bond</keyword>
<feature type="glycosylation site" description="N-linked (GlcNAc...) asparagine" evidence="25">
    <location>
        <position position="80"/>
    </location>
</feature>
<evidence type="ECO:0000256" key="5">
    <source>
        <dbReference type="ARBA" id="ARBA00012613"/>
    </source>
</evidence>
<dbReference type="GO" id="GO:0005795">
    <property type="term" value="C:Golgi stack"/>
    <property type="evidence" value="ECO:0007669"/>
    <property type="project" value="InterPro"/>
</dbReference>
<dbReference type="AlphaFoldDB" id="A0A813ZGR9"/>
<evidence type="ECO:0000256" key="26">
    <source>
        <dbReference type="SAM" id="Phobius"/>
    </source>
</evidence>
<evidence type="ECO:0000256" key="20">
    <source>
        <dbReference type="ARBA" id="ARBA00032552"/>
    </source>
</evidence>
<dbReference type="GO" id="GO:0046872">
    <property type="term" value="F:metal ion binding"/>
    <property type="evidence" value="ECO:0007669"/>
    <property type="project" value="UniProtKB-KW"/>
</dbReference>
<evidence type="ECO:0000256" key="12">
    <source>
        <dbReference type="ARBA" id="ARBA00022989"/>
    </source>
</evidence>
<dbReference type="GO" id="GO:0000139">
    <property type="term" value="C:Golgi membrane"/>
    <property type="evidence" value="ECO:0007669"/>
    <property type="project" value="UniProtKB-SubCell"/>
</dbReference>
<dbReference type="Pfam" id="PF05060">
    <property type="entry name" value="MGAT2"/>
    <property type="match status" value="1"/>
</dbReference>
<comment type="pathway">
    <text evidence="3">Protein modification; protein glycosylation.</text>
</comment>
<dbReference type="EMBL" id="CAJNOU010000170">
    <property type="protein sequence ID" value="CAF0898935.1"/>
    <property type="molecule type" value="Genomic_DNA"/>
</dbReference>
<dbReference type="GO" id="GO:0008455">
    <property type="term" value="F:alpha-1,6-mannosylglycoprotein 2-beta-N-acetylglucosaminyltransferase activity"/>
    <property type="evidence" value="ECO:0007669"/>
    <property type="project" value="UniProtKB-EC"/>
</dbReference>
<evidence type="ECO:0000256" key="3">
    <source>
        <dbReference type="ARBA" id="ARBA00004922"/>
    </source>
</evidence>
<keyword evidence="16 25" id="KW-0325">Glycoprotein</keyword>
<comment type="subcellular location">
    <subcellularLocation>
        <location evidence="2">Golgi apparatus membrane</location>
        <topology evidence="2">Single-pass type II membrane protein</topology>
    </subcellularLocation>
</comment>
<reference evidence="27" key="1">
    <citation type="submission" date="2021-02" db="EMBL/GenBank/DDBJ databases">
        <authorList>
            <person name="Nowell W R."/>
        </authorList>
    </citation>
    <scope>NUCLEOTIDE SEQUENCE</scope>
</reference>
<keyword evidence="13" id="KW-0333">Golgi apparatus</keyword>
<dbReference type="Proteomes" id="UP000663889">
    <property type="component" value="Unassembled WGS sequence"/>
</dbReference>
<evidence type="ECO:0000256" key="6">
    <source>
        <dbReference type="ARBA" id="ARBA00014817"/>
    </source>
</evidence>
<evidence type="ECO:0000256" key="8">
    <source>
        <dbReference type="ARBA" id="ARBA00022679"/>
    </source>
</evidence>
<evidence type="ECO:0000256" key="19">
    <source>
        <dbReference type="ARBA" id="ARBA00031203"/>
    </source>
</evidence>
<gene>
    <name evidence="27" type="ORF">SEV965_LOCUS5531</name>
</gene>
<dbReference type="InterPro" id="IPR007754">
    <property type="entry name" value="GlcNAc_II"/>
</dbReference>
<comment type="similarity">
    <text evidence="4">Belongs to the glycosyltransferase 16 (GT16) protein family.</text>
</comment>
<evidence type="ECO:0000256" key="16">
    <source>
        <dbReference type="ARBA" id="ARBA00023180"/>
    </source>
</evidence>
<keyword evidence="9 26" id="KW-0812">Transmembrane</keyword>
<keyword evidence="12 26" id="KW-1133">Transmembrane helix</keyword>
<dbReference type="PANTHER" id="PTHR12871:SF0">
    <property type="entry name" value="ALPHA-1,6-MANNOSYL-GLYCOPROTEIN 2-BETA-N-ACETYLGLUCOSAMINYLTRANSFERASE"/>
    <property type="match status" value="1"/>
</dbReference>
<name>A0A813ZGR9_9BILA</name>
<dbReference type="PANTHER" id="PTHR12871">
    <property type="entry name" value="BETA-1,2-N-ACETYLGLUCOSAMINYLTRANSFERASE II"/>
    <property type="match status" value="1"/>
</dbReference>
<evidence type="ECO:0000256" key="24">
    <source>
        <dbReference type="PIRSR" id="PIRSR607754-3"/>
    </source>
</evidence>
<evidence type="ECO:0000256" key="13">
    <source>
        <dbReference type="ARBA" id="ARBA00023034"/>
    </source>
</evidence>
<evidence type="ECO:0000256" key="14">
    <source>
        <dbReference type="ARBA" id="ARBA00023136"/>
    </source>
</evidence>
<evidence type="ECO:0000313" key="27">
    <source>
        <dbReference type="EMBL" id="CAF0898935.1"/>
    </source>
</evidence>
<keyword evidence="7" id="KW-0328">Glycosyltransferase</keyword>
<keyword evidence="14 26" id="KW-0472">Membrane</keyword>
<comment type="catalytic activity">
    <reaction evidence="22">
        <text>an N(4)-{beta-D-GlcNAc-(1-&gt;2)-alpha-D-Man-(1-&gt;3)-[alpha-D-Man-(1-&gt;6)]-beta-D-Man-(1-&gt;4)-beta-D-GlcNAc-(1-&gt;4)-beta-D-GlcNAc}-L-asparaginyl-[protein] + UDP-N-acetyl-alpha-D-glucosamine = N(4)-{beta-D-GlcNAc-(1-&gt;2)-alpha-D-Man-(1-&gt;3)-[beta-D-GlcNAc-(1-&gt;2)-alpha-D-Man-(1-&gt;6)]-beta-D-Man-(1-&gt;4)-beta-D-GlcNAc-(1-&gt;4)-beta-D-GlcNAc}-L-asparaginyl-[protein] + UDP + H(+)</text>
        <dbReference type="Rhea" id="RHEA:12941"/>
        <dbReference type="Rhea" id="RHEA-COMP:13526"/>
        <dbReference type="Rhea" id="RHEA-COMP:14369"/>
        <dbReference type="ChEBI" id="CHEBI:15378"/>
        <dbReference type="ChEBI" id="CHEBI:57705"/>
        <dbReference type="ChEBI" id="CHEBI:58223"/>
        <dbReference type="ChEBI" id="CHEBI:60615"/>
        <dbReference type="ChEBI" id="CHEBI:60651"/>
        <dbReference type="EC" id="2.4.1.143"/>
    </reaction>
</comment>
<evidence type="ECO:0000256" key="23">
    <source>
        <dbReference type="PIRSR" id="PIRSR607754-1"/>
    </source>
</evidence>
<dbReference type="GO" id="GO:0009312">
    <property type="term" value="P:oligosaccharide biosynthetic process"/>
    <property type="evidence" value="ECO:0007669"/>
    <property type="project" value="InterPro"/>
</dbReference>
<evidence type="ECO:0000256" key="7">
    <source>
        <dbReference type="ARBA" id="ARBA00022676"/>
    </source>
</evidence>
<protein>
    <recommendedName>
        <fullName evidence="6">Alpha-1,6-mannosyl-glycoprotein 2-beta-N-acetylglucosaminyltransferase</fullName>
        <ecNumber evidence="5">2.4.1.143</ecNumber>
    </recommendedName>
    <alternativeName>
        <fullName evidence="21">Beta-1,2-N-acetylglucosaminyltransferase II</fullName>
    </alternativeName>
    <alternativeName>
        <fullName evidence="20">GlcNAc-T II</fullName>
    </alternativeName>
    <alternativeName>
        <fullName evidence="19">Mannoside acetylglucosaminyltransferase 2</fullName>
    </alternativeName>
    <alternativeName>
        <fullName evidence="18">N-glycosyl-oligosaccharide-glycoprotein N-acetylglucosaminyltransferase II</fullName>
    </alternativeName>
</protein>
<keyword evidence="17" id="KW-0464">Manganese</keyword>
<sequence>MFRFFRYRCIIFRYIILWLCIITMMKLTIIFYYDLQKQSIDSSSLALPYDDSQLNKENKQQLLNLTTSQIQSINTTITINRTAIEYYRQYVQRKNHEQFMYNNYLFSSKTTRYILLVQVHTRVVYLKKFIEMLQAVQTINQTLLIFSHDFIDPEINTLVTNIKFVPVIQIFYPFSQQLYPDEFPGLDPNDCPRDIAKHKALATRCKNAPYPDKYGHYREVSIVQIKHHWWWKSFELKRDIEE</sequence>
<dbReference type="Gene3D" id="3.90.550.10">
    <property type="entry name" value="Spore Coat Polysaccharide Biosynthesis Protein SpsA, Chain A"/>
    <property type="match status" value="1"/>
</dbReference>
<feature type="transmembrane region" description="Helical" evidence="26">
    <location>
        <begin position="12"/>
        <end position="33"/>
    </location>
</feature>
<keyword evidence="8" id="KW-0808">Transferase</keyword>
<feature type="binding site" evidence="23">
    <location>
        <begin position="118"/>
        <end position="122"/>
    </location>
    <ligand>
        <name>substrate</name>
    </ligand>
</feature>
<feature type="disulfide bond" evidence="24">
    <location>
        <begin position="191"/>
        <end position="205"/>
    </location>
</feature>
<dbReference type="GO" id="GO:0006487">
    <property type="term" value="P:protein N-linked glycosylation"/>
    <property type="evidence" value="ECO:0007669"/>
    <property type="project" value="TreeGrafter"/>
</dbReference>
<keyword evidence="11" id="KW-0735">Signal-anchor</keyword>
<evidence type="ECO:0000256" key="4">
    <source>
        <dbReference type="ARBA" id="ARBA00011011"/>
    </source>
</evidence>
<comment type="cofactor">
    <cofactor evidence="1">
        <name>Mn(2+)</name>
        <dbReference type="ChEBI" id="CHEBI:29035"/>
    </cofactor>
</comment>
<organism evidence="27 28">
    <name type="scientific">Rotaria sordida</name>
    <dbReference type="NCBI Taxonomy" id="392033"/>
    <lineage>
        <taxon>Eukaryota</taxon>
        <taxon>Metazoa</taxon>
        <taxon>Spiralia</taxon>
        <taxon>Gnathifera</taxon>
        <taxon>Rotifera</taxon>
        <taxon>Eurotatoria</taxon>
        <taxon>Bdelloidea</taxon>
        <taxon>Philodinida</taxon>
        <taxon>Philodinidae</taxon>
        <taxon>Rotaria</taxon>
    </lineage>
</organism>
<evidence type="ECO:0000256" key="17">
    <source>
        <dbReference type="ARBA" id="ARBA00023211"/>
    </source>
</evidence>